<sequence length="122" mass="14264">MKLFDMLACLGLNNKFYMMCVPNFSFESLEWFKYRLNLPSISTKAAWKYLDDRLYESIEFGVLTPQLMINRMTSSSNWCYYSYNLPQHPQETSTADSGDTVPQEDSGPEHNILSTLYAFWID</sequence>
<accession>A0A1C7LNQ4</accession>
<evidence type="ECO:0000313" key="3">
    <source>
        <dbReference type="Proteomes" id="UP000092993"/>
    </source>
</evidence>
<dbReference type="Proteomes" id="UP000092993">
    <property type="component" value="Unassembled WGS sequence"/>
</dbReference>
<feature type="region of interest" description="Disordered" evidence="1">
    <location>
        <begin position="90"/>
        <end position="109"/>
    </location>
</feature>
<gene>
    <name evidence="2" type="ORF">A0H81_14445</name>
</gene>
<protein>
    <submittedName>
        <fullName evidence="2">Uncharacterized protein</fullName>
    </submittedName>
</protein>
<organism evidence="2 3">
    <name type="scientific">Grifola frondosa</name>
    <name type="common">Maitake</name>
    <name type="synonym">Polyporus frondosus</name>
    <dbReference type="NCBI Taxonomy" id="5627"/>
    <lineage>
        <taxon>Eukaryota</taxon>
        <taxon>Fungi</taxon>
        <taxon>Dikarya</taxon>
        <taxon>Basidiomycota</taxon>
        <taxon>Agaricomycotina</taxon>
        <taxon>Agaricomycetes</taxon>
        <taxon>Polyporales</taxon>
        <taxon>Grifolaceae</taxon>
        <taxon>Grifola</taxon>
    </lineage>
</organism>
<name>A0A1C7LNQ4_GRIFR</name>
<reference evidence="2 3" key="1">
    <citation type="submission" date="2016-03" db="EMBL/GenBank/DDBJ databases">
        <title>Whole genome sequencing of Grifola frondosa 9006-11.</title>
        <authorList>
            <person name="Min B."/>
            <person name="Park H."/>
            <person name="Kim J.-G."/>
            <person name="Cho H."/>
            <person name="Oh Y.-L."/>
            <person name="Kong W.-S."/>
            <person name="Choi I.-G."/>
        </authorList>
    </citation>
    <scope>NUCLEOTIDE SEQUENCE [LARGE SCALE GENOMIC DNA]</scope>
    <source>
        <strain evidence="2 3">9006-11</strain>
    </source>
</reference>
<dbReference type="EMBL" id="LUGG01000043">
    <property type="protein sequence ID" value="OBZ65629.1"/>
    <property type="molecule type" value="Genomic_DNA"/>
</dbReference>
<dbReference type="AlphaFoldDB" id="A0A1C7LNQ4"/>
<keyword evidence="3" id="KW-1185">Reference proteome</keyword>
<proteinExistence type="predicted"/>
<evidence type="ECO:0000313" key="2">
    <source>
        <dbReference type="EMBL" id="OBZ65629.1"/>
    </source>
</evidence>
<comment type="caution">
    <text evidence="2">The sequence shown here is derived from an EMBL/GenBank/DDBJ whole genome shotgun (WGS) entry which is preliminary data.</text>
</comment>
<evidence type="ECO:0000256" key="1">
    <source>
        <dbReference type="SAM" id="MobiDB-lite"/>
    </source>
</evidence>